<dbReference type="InterPro" id="IPR003959">
    <property type="entry name" value="ATPase_AAA_core"/>
</dbReference>
<dbReference type="SUPFAM" id="SSF52540">
    <property type="entry name" value="P-loop containing nucleoside triphosphate hydrolases"/>
    <property type="match status" value="1"/>
</dbReference>
<dbReference type="GO" id="GO:0005524">
    <property type="term" value="F:ATP binding"/>
    <property type="evidence" value="ECO:0007669"/>
    <property type="project" value="InterPro"/>
</dbReference>
<dbReference type="GO" id="GO:0006302">
    <property type="term" value="P:double-strand break repair"/>
    <property type="evidence" value="ECO:0007669"/>
    <property type="project" value="InterPro"/>
</dbReference>
<dbReference type="Proteomes" id="UP000635245">
    <property type="component" value="Unassembled WGS sequence"/>
</dbReference>
<organism evidence="3 4">
    <name type="scientific">Prauserella cavernicola</name>
    <dbReference type="NCBI Taxonomy" id="2800127"/>
    <lineage>
        <taxon>Bacteria</taxon>
        <taxon>Bacillati</taxon>
        <taxon>Actinomycetota</taxon>
        <taxon>Actinomycetes</taxon>
        <taxon>Pseudonocardiales</taxon>
        <taxon>Pseudonocardiaceae</taxon>
        <taxon>Prauserella</taxon>
    </lineage>
</organism>
<reference evidence="3" key="1">
    <citation type="submission" date="2020-12" db="EMBL/GenBank/DDBJ databases">
        <title>Prauserella sp. ASG 168, a novel actinomycete isolated from cave rock.</title>
        <authorList>
            <person name="Suriyachadkun C."/>
        </authorList>
    </citation>
    <scope>NUCLEOTIDE SEQUENCE</scope>
    <source>
        <strain evidence="3">ASG 168</strain>
    </source>
</reference>
<dbReference type="RefSeq" id="WP_200318180.1">
    <property type="nucleotide sequence ID" value="NZ_JAENJH010000002.1"/>
</dbReference>
<comment type="caution">
    <text evidence="3">The sequence shown here is derived from an EMBL/GenBank/DDBJ whole genome shotgun (WGS) entry which is preliminary data.</text>
</comment>
<evidence type="ECO:0000313" key="4">
    <source>
        <dbReference type="Proteomes" id="UP000635245"/>
    </source>
</evidence>
<dbReference type="PANTHER" id="PTHR43581:SF2">
    <property type="entry name" value="EXCINUCLEASE ATPASE SUBUNIT"/>
    <property type="match status" value="1"/>
</dbReference>
<feature type="domain" description="ATPase AAA-type core" evidence="1">
    <location>
        <begin position="195"/>
        <end position="333"/>
    </location>
</feature>
<keyword evidence="4" id="KW-1185">Reference proteome</keyword>
<dbReference type="InterPro" id="IPR027417">
    <property type="entry name" value="P-loop_NTPase"/>
</dbReference>
<dbReference type="InterPro" id="IPR051396">
    <property type="entry name" value="Bact_Antivir_Def_Nuclease"/>
</dbReference>
<evidence type="ECO:0000313" key="3">
    <source>
        <dbReference type="EMBL" id="MBK1785237.1"/>
    </source>
</evidence>
<dbReference type="EMBL" id="JAENJH010000002">
    <property type="protein sequence ID" value="MBK1785237.1"/>
    <property type="molecule type" value="Genomic_DNA"/>
</dbReference>
<dbReference type="AlphaFoldDB" id="A0A934QS16"/>
<name>A0A934QS16_9PSEU</name>
<dbReference type="InterPro" id="IPR038729">
    <property type="entry name" value="Rad50/SbcC_AAA"/>
</dbReference>
<dbReference type="Pfam" id="PF13476">
    <property type="entry name" value="AAA_23"/>
    <property type="match status" value="1"/>
</dbReference>
<dbReference type="Pfam" id="PF13304">
    <property type="entry name" value="AAA_21"/>
    <property type="match status" value="1"/>
</dbReference>
<dbReference type="Gene3D" id="3.40.50.300">
    <property type="entry name" value="P-loop containing nucleotide triphosphate hydrolases"/>
    <property type="match status" value="1"/>
</dbReference>
<gene>
    <name evidence="3" type="ORF">JHE00_12960</name>
</gene>
<sequence>MYIRRVVLSGIKGFDNADLSLVGDDDSFDGWSVITGENGAGKTAFLKAIALALLGPDQAASLVPDFSGWITDGLDSGTISVEVLPDHDHDKTRKGGFPVAGTFWAEIEIRRSDRMFDVSSADIFRNKKKGALNGPWQSLTPGWFSVGYGPFRRLYGSSPDAQRLMMLPGRVPRYATLFKEDATLAEGEEWVKTLNYRRLEQNKEDATILDALLNLVGDNFLRQGVAIDAVNSDGIWMRDSAGRKMPLSDMSEGYRSALAMLIDIFRHMVSVFGSENLLSRDEDGRTFIDRPGVVMIDEIDAHLHPAWQREIGFWLKNHLPRIQFIVTTHSPLVCQAADAGRIYHMPTAGSGEPFKVSHDEYRRIITGKPDEILLTPAFNLPHTRSPRTVRARERRARLVAKERKVGLSPEEKREFEQLDLFAGVLGE</sequence>
<accession>A0A934QS16</accession>
<protein>
    <submittedName>
        <fullName evidence="3">AAA family ATPase</fullName>
    </submittedName>
</protein>
<evidence type="ECO:0000259" key="1">
    <source>
        <dbReference type="Pfam" id="PF13304"/>
    </source>
</evidence>
<dbReference type="GO" id="GO:0016887">
    <property type="term" value="F:ATP hydrolysis activity"/>
    <property type="evidence" value="ECO:0007669"/>
    <property type="project" value="InterPro"/>
</dbReference>
<proteinExistence type="predicted"/>
<evidence type="ECO:0000259" key="2">
    <source>
        <dbReference type="Pfam" id="PF13476"/>
    </source>
</evidence>
<dbReference type="PANTHER" id="PTHR43581">
    <property type="entry name" value="ATP/GTP PHOSPHATASE"/>
    <property type="match status" value="1"/>
</dbReference>
<feature type="domain" description="Rad50/SbcC-type AAA" evidence="2">
    <location>
        <begin position="5"/>
        <end position="58"/>
    </location>
</feature>